<evidence type="ECO:0000256" key="5">
    <source>
        <dbReference type="SAM" id="Phobius"/>
    </source>
</evidence>
<evidence type="ECO:0000256" key="3">
    <source>
        <dbReference type="ARBA" id="ARBA00023239"/>
    </source>
</evidence>
<sequence length="259" mass="29934">MQKTKRKWEKTTNFTFCSGLCDSGNWTRCKGKLFKYCSSPLSQKPSFRTHSSSHSTFNMMPTTYMISIFLLFSIIISSFCVLEGLDHLKMLSNCTGAPFHDITDQNLISRLESSWPDLRERDYKGARDQKFWKHEWVEHGTCSTTPNDYKAYFNLAVDLKNKHDILQTLGQSGIRPAGQLRTVNISEVHSSIVRATRRQIQIRCKIINQNKKKPHVMMSPLLYEIIICYDPRGTKWHRPCAIPSYDLKDIAVFVEIAKS</sequence>
<evidence type="ECO:0000313" key="7">
    <source>
        <dbReference type="Proteomes" id="UP000834106"/>
    </source>
</evidence>
<keyword evidence="7" id="KW-1185">Reference proteome</keyword>
<keyword evidence="5" id="KW-0472">Membrane</keyword>
<evidence type="ECO:0000256" key="1">
    <source>
        <dbReference type="ARBA" id="ARBA00007469"/>
    </source>
</evidence>
<dbReference type="GO" id="GO:0003723">
    <property type="term" value="F:RNA binding"/>
    <property type="evidence" value="ECO:0007669"/>
    <property type="project" value="InterPro"/>
</dbReference>
<dbReference type="PANTHER" id="PTHR11240">
    <property type="entry name" value="RIBONUCLEASE T2"/>
    <property type="match status" value="1"/>
</dbReference>
<dbReference type="GO" id="GO:0033897">
    <property type="term" value="F:ribonuclease T2 activity"/>
    <property type="evidence" value="ECO:0007669"/>
    <property type="project" value="InterPro"/>
</dbReference>
<keyword evidence="5" id="KW-0812">Transmembrane</keyword>
<evidence type="ECO:0000313" key="6">
    <source>
        <dbReference type="EMBL" id="CAI9777381.1"/>
    </source>
</evidence>
<feature type="transmembrane region" description="Helical" evidence="5">
    <location>
        <begin position="64"/>
        <end position="85"/>
    </location>
</feature>
<keyword evidence="2" id="KW-0540">Nuclease</keyword>
<reference evidence="6" key="1">
    <citation type="submission" date="2023-05" db="EMBL/GenBank/DDBJ databases">
        <authorList>
            <person name="Huff M."/>
        </authorList>
    </citation>
    <scope>NUCLEOTIDE SEQUENCE</scope>
</reference>
<protein>
    <submittedName>
        <fullName evidence="6">Uncharacterized protein</fullName>
    </submittedName>
</protein>
<dbReference type="GO" id="GO:0005576">
    <property type="term" value="C:extracellular region"/>
    <property type="evidence" value="ECO:0007669"/>
    <property type="project" value="TreeGrafter"/>
</dbReference>
<keyword evidence="2" id="KW-0378">Hydrolase</keyword>
<name>A0AAD1ZZV5_9LAMI</name>
<accession>A0AAD1ZZV5</accession>
<evidence type="ECO:0000256" key="2">
    <source>
        <dbReference type="ARBA" id="ARBA00022759"/>
    </source>
</evidence>
<dbReference type="AlphaFoldDB" id="A0AAD1ZZV5"/>
<keyword evidence="3" id="KW-0456">Lyase</keyword>
<keyword evidence="2" id="KW-0255">Endonuclease</keyword>
<dbReference type="Pfam" id="PF00445">
    <property type="entry name" value="Ribonuclease_T2"/>
    <property type="match status" value="1"/>
</dbReference>
<dbReference type="InterPro" id="IPR001568">
    <property type="entry name" value="RNase_T2-like"/>
</dbReference>
<gene>
    <name evidence="6" type="ORF">FPE_LOCUS24811</name>
</gene>
<comment type="similarity">
    <text evidence="1 4">Belongs to the RNase T2 family.</text>
</comment>
<organism evidence="6 7">
    <name type="scientific">Fraxinus pennsylvanica</name>
    <dbReference type="NCBI Taxonomy" id="56036"/>
    <lineage>
        <taxon>Eukaryota</taxon>
        <taxon>Viridiplantae</taxon>
        <taxon>Streptophyta</taxon>
        <taxon>Embryophyta</taxon>
        <taxon>Tracheophyta</taxon>
        <taxon>Spermatophyta</taxon>
        <taxon>Magnoliopsida</taxon>
        <taxon>eudicotyledons</taxon>
        <taxon>Gunneridae</taxon>
        <taxon>Pentapetalae</taxon>
        <taxon>asterids</taxon>
        <taxon>lamiids</taxon>
        <taxon>Lamiales</taxon>
        <taxon>Oleaceae</taxon>
        <taxon>Oleeae</taxon>
        <taxon>Fraxinus</taxon>
    </lineage>
</organism>
<dbReference type="EMBL" id="OU503050">
    <property type="protein sequence ID" value="CAI9777381.1"/>
    <property type="molecule type" value="Genomic_DNA"/>
</dbReference>
<proteinExistence type="inferred from homology"/>
<keyword evidence="5" id="KW-1133">Transmembrane helix</keyword>
<dbReference type="GO" id="GO:0006401">
    <property type="term" value="P:RNA catabolic process"/>
    <property type="evidence" value="ECO:0007669"/>
    <property type="project" value="TreeGrafter"/>
</dbReference>
<dbReference type="SUPFAM" id="SSF55895">
    <property type="entry name" value="Ribonuclease Rh-like"/>
    <property type="match status" value="1"/>
</dbReference>
<dbReference type="PANTHER" id="PTHR11240:SF81">
    <property type="entry name" value="RIBONUCLEASE S-2"/>
    <property type="match status" value="1"/>
</dbReference>
<evidence type="ECO:0000256" key="4">
    <source>
        <dbReference type="RuleBase" id="RU004328"/>
    </source>
</evidence>
<dbReference type="Gene3D" id="3.90.730.10">
    <property type="entry name" value="Ribonuclease T2-like"/>
    <property type="match status" value="1"/>
</dbReference>
<dbReference type="Proteomes" id="UP000834106">
    <property type="component" value="Chromosome 15"/>
</dbReference>
<dbReference type="InterPro" id="IPR036430">
    <property type="entry name" value="RNase_T2-like_sf"/>
</dbReference>